<organism evidence="2 3">
    <name type="scientific">Engelhardtia mirabilis</name>
    <dbReference type="NCBI Taxonomy" id="2528011"/>
    <lineage>
        <taxon>Bacteria</taxon>
        <taxon>Pseudomonadati</taxon>
        <taxon>Planctomycetota</taxon>
        <taxon>Planctomycetia</taxon>
        <taxon>Planctomycetia incertae sedis</taxon>
        <taxon>Engelhardtia</taxon>
    </lineage>
</organism>
<dbReference type="RefSeq" id="WP_145066392.1">
    <property type="nucleotide sequence ID" value="NZ_CP036287.1"/>
</dbReference>
<reference evidence="2 3" key="1">
    <citation type="submission" date="2019-02" db="EMBL/GenBank/DDBJ databases">
        <title>Deep-cultivation of Planctomycetes and their phenomic and genomic characterization uncovers novel biology.</title>
        <authorList>
            <person name="Wiegand S."/>
            <person name="Jogler M."/>
            <person name="Boedeker C."/>
            <person name="Pinto D."/>
            <person name="Vollmers J."/>
            <person name="Rivas-Marin E."/>
            <person name="Kohn T."/>
            <person name="Peeters S.H."/>
            <person name="Heuer A."/>
            <person name="Rast P."/>
            <person name="Oberbeckmann S."/>
            <person name="Bunk B."/>
            <person name="Jeske O."/>
            <person name="Meyerdierks A."/>
            <person name="Storesund J.E."/>
            <person name="Kallscheuer N."/>
            <person name="Luecker S."/>
            <person name="Lage O.M."/>
            <person name="Pohl T."/>
            <person name="Merkel B.J."/>
            <person name="Hornburger P."/>
            <person name="Mueller R.-W."/>
            <person name="Bruemmer F."/>
            <person name="Labrenz M."/>
            <person name="Spormann A.M."/>
            <person name="Op den Camp H."/>
            <person name="Overmann J."/>
            <person name="Amann R."/>
            <person name="Jetten M.S.M."/>
            <person name="Mascher T."/>
            <person name="Medema M.H."/>
            <person name="Devos D.P."/>
            <person name="Kaster A.-K."/>
            <person name="Ovreas L."/>
            <person name="Rohde M."/>
            <person name="Galperin M.Y."/>
            <person name="Jogler C."/>
        </authorList>
    </citation>
    <scope>NUCLEOTIDE SEQUENCE [LARGE SCALE GENOMIC DNA]</scope>
    <source>
        <strain evidence="2 3">Pla133</strain>
    </source>
</reference>
<sequence>MQVHRSRTSALGVCSWSLRAGAESELAAVVEAVGVSQVQMALDPLRRGAWSAERLVASLESVDATVRSGMMGTEGEDYSTLETIRRTGGLVPDQHWPANLAAARGNARVARELGLELVSLHAGFLPEKRGDALRARVLDRLRQVADVFGEQGVRLALETGQESAATLLDVLAELDHPGVGINFDPANMLLYGMGEPVAALRALLPHVLQVHVKDARSSQVPGDWGQEVPVGTGEVDWTAFFAVLAAAGFGGDLMIEREAGDDRPGDMRLAADLVRRHWPAARA</sequence>
<dbReference type="Pfam" id="PF01261">
    <property type="entry name" value="AP_endonuc_2"/>
    <property type="match status" value="1"/>
</dbReference>
<dbReference type="AlphaFoldDB" id="A0A518BLL0"/>
<keyword evidence="2" id="KW-0413">Isomerase</keyword>
<dbReference type="EMBL" id="CP036287">
    <property type="protein sequence ID" value="QDU67858.1"/>
    <property type="molecule type" value="Genomic_DNA"/>
</dbReference>
<accession>A0A518BLL0</accession>
<dbReference type="InterPro" id="IPR036237">
    <property type="entry name" value="Xyl_isomerase-like_sf"/>
</dbReference>
<dbReference type="EC" id="5.1.3.22" evidence="2"/>
<dbReference type="Proteomes" id="UP000316921">
    <property type="component" value="Chromosome"/>
</dbReference>
<dbReference type="InterPro" id="IPR050312">
    <property type="entry name" value="IolE/XylAMocC-like"/>
</dbReference>
<dbReference type="SUPFAM" id="SSF51658">
    <property type="entry name" value="Xylose isomerase-like"/>
    <property type="match status" value="1"/>
</dbReference>
<dbReference type="GO" id="GO:0034015">
    <property type="term" value="F:L-ribulose-5-phosphate 3-epimerase activity"/>
    <property type="evidence" value="ECO:0007669"/>
    <property type="project" value="UniProtKB-EC"/>
</dbReference>
<dbReference type="PANTHER" id="PTHR12110:SF41">
    <property type="entry name" value="INOSOSE DEHYDRATASE"/>
    <property type="match status" value="1"/>
</dbReference>
<evidence type="ECO:0000259" key="1">
    <source>
        <dbReference type="Pfam" id="PF01261"/>
    </source>
</evidence>
<name>A0A518BLL0_9BACT</name>
<dbReference type="InterPro" id="IPR013022">
    <property type="entry name" value="Xyl_isomerase-like_TIM-brl"/>
</dbReference>
<protein>
    <submittedName>
        <fullName evidence="2">L-ribulose-5-phosphate 3-epimerase UlaE</fullName>
        <ecNumber evidence="2">5.1.3.22</ecNumber>
    </submittedName>
</protein>
<evidence type="ECO:0000313" key="3">
    <source>
        <dbReference type="Proteomes" id="UP000316921"/>
    </source>
</evidence>
<dbReference type="PANTHER" id="PTHR12110">
    <property type="entry name" value="HYDROXYPYRUVATE ISOMERASE"/>
    <property type="match status" value="1"/>
</dbReference>
<keyword evidence="3" id="KW-1185">Reference proteome</keyword>
<dbReference type="KEGG" id="pbap:Pla133_29470"/>
<feature type="domain" description="Xylose isomerase-like TIM barrel" evidence="1">
    <location>
        <begin position="86"/>
        <end position="275"/>
    </location>
</feature>
<dbReference type="Gene3D" id="3.20.20.150">
    <property type="entry name" value="Divalent-metal-dependent TIM barrel enzymes"/>
    <property type="match status" value="1"/>
</dbReference>
<proteinExistence type="predicted"/>
<evidence type="ECO:0000313" key="2">
    <source>
        <dbReference type="EMBL" id="QDU67858.1"/>
    </source>
</evidence>
<gene>
    <name evidence="2" type="primary">ulaE_1</name>
    <name evidence="2" type="ORF">Pla133_29470</name>
</gene>